<sequence length="144" mass="16504">MEGNRKGTLPDIRKTAIFHAPIQKVWEAVSTSEGIAAWFMPNDFQQEIGHAFTLQTPFGPVPCKVLELDPPNRLSFAWDTFGWRVTFELKELEGKTQFTLIHSGWGEPYELIPRVSEKHSVVRDRMDNGWDPLINVNLRKVVEA</sequence>
<proteinExistence type="inferred from homology"/>
<name>A0AAV4LBF1_9BACL</name>
<dbReference type="Pfam" id="PF08327">
    <property type="entry name" value="AHSA1"/>
    <property type="match status" value="1"/>
</dbReference>
<comment type="similarity">
    <text evidence="1">Belongs to the AHA1 family.</text>
</comment>
<gene>
    <name evidence="3" type="ORF">DNHGIG_07360</name>
</gene>
<evidence type="ECO:0000313" key="3">
    <source>
        <dbReference type="EMBL" id="GIM45187.1"/>
    </source>
</evidence>
<dbReference type="InterPro" id="IPR023393">
    <property type="entry name" value="START-like_dom_sf"/>
</dbReference>
<evidence type="ECO:0000259" key="2">
    <source>
        <dbReference type="Pfam" id="PF08327"/>
    </source>
</evidence>
<dbReference type="CDD" id="cd07814">
    <property type="entry name" value="SRPBCC_CalC_Aha1-like"/>
    <property type="match status" value="1"/>
</dbReference>
<feature type="domain" description="Activator of Hsp90 ATPase homologue 1/2-like C-terminal" evidence="2">
    <location>
        <begin position="20"/>
        <end position="131"/>
    </location>
</feature>
<keyword evidence="4" id="KW-1185">Reference proteome</keyword>
<protein>
    <recommendedName>
        <fullName evidence="2">Activator of Hsp90 ATPase homologue 1/2-like C-terminal domain-containing protein</fullName>
    </recommendedName>
</protein>
<comment type="caution">
    <text evidence="3">The sequence shown here is derived from an EMBL/GenBank/DDBJ whole genome shotgun (WGS) entry which is preliminary data.</text>
</comment>
<reference evidence="3" key="1">
    <citation type="journal article" date="2023" name="Int. J. Syst. Evol. Microbiol.">
        <title>Collibacillus ludicampi gen. nov., sp. nov., a new soil bacterium of the family Alicyclobacillaceae.</title>
        <authorList>
            <person name="Jojima T."/>
            <person name="Ioku Y."/>
            <person name="Fukuta Y."/>
            <person name="Shirasaka N."/>
            <person name="Matsumura Y."/>
            <person name="Mori M."/>
        </authorList>
    </citation>
    <scope>NUCLEOTIDE SEQUENCE</scope>
    <source>
        <strain evidence="3">TP075</strain>
    </source>
</reference>
<dbReference type="EMBL" id="BOQE01000001">
    <property type="protein sequence ID" value="GIM45187.1"/>
    <property type="molecule type" value="Genomic_DNA"/>
</dbReference>
<evidence type="ECO:0000256" key="1">
    <source>
        <dbReference type="ARBA" id="ARBA00006817"/>
    </source>
</evidence>
<organism evidence="3 4">
    <name type="scientific">Collibacillus ludicampi</name>
    <dbReference type="NCBI Taxonomy" id="2771369"/>
    <lineage>
        <taxon>Bacteria</taxon>
        <taxon>Bacillati</taxon>
        <taxon>Bacillota</taxon>
        <taxon>Bacilli</taxon>
        <taxon>Bacillales</taxon>
        <taxon>Alicyclobacillaceae</taxon>
        <taxon>Collibacillus</taxon>
    </lineage>
</organism>
<dbReference type="InterPro" id="IPR013538">
    <property type="entry name" value="ASHA1/2-like_C"/>
</dbReference>
<dbReference type="Gene3D" id="3.30.530.20">
    <property type="match status" value="1"/>
</dbReference>
<dbReference type="Proteomes" id="UP001057291">
    <property type="component" value="Unassembled WGS sequence"/>
</dbReference>
<dbReference type="AlphaFoldDB" id="A0AAV4LBF1"/>
<dbReference type="SUPFAM" id="SSF55961">
    <property type="entry name" value="Bet v1-like"/>
    <property type="match status" value="1"/>
</dbReference>
<evidence type="ECO:0000313" key="4">
    <source>
        <dbReference type="Proteomes" id="UP001057291"/>
    </source>
</evidence>
<accession>A0AAV4LBF1</accession>
<dbReference type="RefSeq" id="WP_282198412.1">
    <property type="nucleotide sequence ID" value="NZ_BOQE01000001.1"/>
</dbReference>